<protein>
    <recommendedName>
        <fullName evidence="3">SPOR domain-containing protein</fullName>
    </recommendedName>
</protein>
<dbReference type="PROSITE" id="PS51724">
    <property type="entry name" value="SPOR"/>
    <property type="match status" value="1"/>
</dbReference>
<dbReference type="HOGENOM" id="CLU_068683_2_0_6"/>
<feature type="transmembrane region" description="Helical" evidence="2">
    <location>
        <begin position="9"/>
        <end position="27"/>
    </location>
</feature>
<dbReference type="PANTHER" id="PTHR38687:SF1">
    <property type="entry name" value="CELL DIVISION PROTEIN DEDD"/>
    <property type="match status" value="1"/>
</dbReference>
<feature type="domain" description="SPOR" evidence="3">
    <location>
        <begin position="153"/>
        <end position="232"/>
    </location>
</feature>
<dbReference type="RefSeq" id="WP_009151672.1">
    <property type="nucleotide sequence ID" value="NZ_CP121471.1"/>
</dbReference>
<evidence type="ECO:0000256" key="1">
    <source>
        <dbReference type="SAM" id="MobiDB-lite"/>
    </source>
</evidence>
<organism evidence="4 5">
    <name type="scientific">Thiorhodovibrio frisius</name>
    <dbReference type="NCBI Taxonomy" id="631362"/>
    <lineage>
        <taxon>Bacteria</taxon>
        <taxon>Pseudomonadati</taxon>
        <taxon>Pseudomonadota</taxon>
        <taxon>Gammaproteobacteria</taxon>
        <taxon>Chromatiales</taxon>
        <taxon>Chromatiaceae</taxon>
        <taxon>Thiorhodovibrio</taxon>
    </lineage>
</organism>
<dbReference type="GO" id="GO:0032153">
    <property type="term" value="C:cell division site"/>
    <property type="evidence" value="ECO:0007669"/>
    <property type="project" value="TreeGrafter"/>
</dbReference>
<dbReference type="EMBL" id="JH603171">
    <property type="protein sequence ID" value="EIC19443.1"/>
    <property type="molecule type" value="Genomic_DNA"/>
</dbReference>
<gene>
    <name evidence="4" type="ORF">Thi970DRAFT_04965</name>
</gene>
<keyword evidence="2" id="KW-1133">Transmembrane helix</keyword>
<dbReference type="PANTHER" id="PTHR38687">
    <property type="entry name" value="CELL DIVISION PROTEIN DEDD-RELATED"/>
    <property type="match status" value="1"/>
</dbReference>
<dbReference type="InterPro" id="IPR007730">
    <property type="entry name" value="SPOR-like_dom"/>
</dbReference>
<dbReference type="InterPro" id="IPR036680">
    <property type="entry name" value="SPOR-like_sf"/>
</dbReference>
<sequence>MDENAKRRLVGAAVLVALMVIFVPMLVDRKDDDQLGEPIVIPNPPAFDSRFDSSVEPAANEFNRPLPEPEAPVQTQPPAERIPQAHSDARDLRPGAVRPPPVEVERQPIKPIAPAPTQQAPPPEKPAPRVSGTTPSSQPAPVAKPIEKPPAVPAGVTSWVVQVASLSVADAATGLRDKLRSKGYSAFVEQAQINGATFYRVRVGPESDRARADKMATAIGAETGGTPLVQKYR</sequence>
<proteinExistence type="predicted"/>
<evidence type="ECO:0000259" key="3">
    <source>
        <dbReference type="PROSITE" id="PS51724"/>
    </source>
</evidence>
<keyword evidence="5" id="KW-1185">Reference proteome</keyword>
<keyword evidence="2" id="KW-0472">Membrane</keyword>
<dbReference type="Proteomes" id="UP000002964">
    <property type="component" value="Unassembled WGS sequence"/>
</dbReference>
<dbReference type="InterPro" id="IPR052521">
    <property type="entry name" value="Cell_div_SPOR-domain"/>
</dbReference>
<dbReference type="GO" id="GO:0030428">
    <property type="term" value="C:cell septum"/>
    <property type="evidence" value="ECO:0007669"/>
    <property type="project" value="TreeGrafter"/>
</dbReference>
<evidence type="ECO:0000313" key="4">
    <source>
        <dbReference type="EMBL" id="EIC19443.1"/>
    </source>
</evidence>
<dbReference type="GO" id="GO:0032506">
    <property type="term" value="P:cytokinetic process"/>
    <property type="evidence" value="ECO:0007669"/>
    <property type="project" value="TreeGrafter"/>
</dbReference>
<name>H8Z8N8_9GAMM</name>
<dbReference type="eggNOG" id="COG3147">
    <property type="taxonomic scope" value="Bacteria"/>
</dbReference>
<dbReference type="OrthoDB" id="7069135at2"/>
<reference evidence="5" key="1">
    <citation type="submission" date="2011-06" db="EMBL/GenBank/DDBJ databases">
        <authorList>
            <consortium name="US DOE Joint Genome Institute (JGI-PGF)"/>
            <person name="Lucas S."/>
            <person name="Han J."/>
            <person name="Lapidus A."/>
            <person name="Cheng J.-F."/>
            <person name="Goodwin L."/>
            <person name="Pitluck S."/>
            <person name="Peters L."/>
            <person name="Land M.L."/>
            <person name="Hauser L."/>
            <person name="Vogl K."/>
            <person name="Liu Z."/>
            <person name="Overmann J."/>
            <person name="Frigaard N.-U."/>
            <person name="Bryant D.A."/>
            <person name="Woyke T.J."/>
        </authorList>
    </citation>
    <scope>NUCLEOTIDE SEQUENCE [LARGE SCALE GENOMIC DNA]</scope>
    <source>
        <strain evidence="5">970</strain>
    </source>
</reference>
<evidence type="ECO:0000313" key="5">
    <source>
        <dbReference type="Proteomes" id="UP000002964"/>
    </source>
</evidence>
<dbReference type="SUPFAM" id="SSF110997">
    <property type="entry name" value="Sporulation related repeat"/>
    <property type="match status" value="1"/>
</dbReference>
<dbReference type="AlphaFoldDB" id="H8Z8N8"/>
<feature type="region of interest" description="Disordered" evidence="1">
    <location>
        <begin position="41"/>
        <end position="151"/>
    </location>
</feature>
<reference evidence="4 5" key="2">
    <citation type="submission" date="2011-11" db="EMBL/GenBank/DDBJ databases">
        <authorList>
            <consortium name="US DOE Joint Genome Institute"/>
            <person name="Lucas S."/>
            <person name="Han J."/>
            <person name="Lapidus A."/>
            <person name="Cheng J.-F."/>
            <person name="Goodwin L."/>
            <person name="Pitluck S."/>
            <person name="Peters L."/>
            <person name="Ovchinnikova G."/>
            <person name="Zhang X."/>
            <person name="Detter J.C."/>
            <person name="Han C."/>
            <person name="Tapia R."/>
            <person name="Land M."/>
            <person name="Hauser L."/>
            <person name="Kyrpides N."/>
            <person name="Ivanova N."/>
            <person name="Pagani I."/>
            <person name="Vogl K."/>
            <person name="Liu Z."/>
            <person name="Overmann J."/>
            <person name="Frigaard N.-U."/>
            <person name="Bryant D."/>
            <person name="Woyke T."/>
        </authorList>
    </citation>
    <scope>NUCLEOTIDE SEQUENCE [LARGE SCALE GENOMIC DNA]</scope>
    <source>
        <strain evidence="4 5">970</strain>
    </source>
</reference>
<accession>H8Z8N8</accession>
<evidence type="ECO:0000256" key="2">
    <source>
        <dbReference type="SAM" id="Phobius"/>
    </source>
</evidence>
<keyword evidence="2" id="KW-0812">Transmembrane</keyword>
<dbReference type="GO" id="GO:0042834">
    <property type="term" value="F:peptidoglycan binding"/>
    <property type="evidence" value="ECO:0007669"/>
    <property type="project" value="InterPro"/>
</dbReference>
<dbReference type="Gene3D" id="3.30.70.1070">
    <property type="entry name" value="Sporulation related repeat"/>
    <property type="match status" value="1"/>
</dbReference>
<dbReference type="Pfam" id="PF05036">
    <property type="entry name" value="SPOR"/>
    <property type="match status" value="1"/>
</dbReference>
<dbReference type="STRING" id="631362.Thi970DRAFT_04965"/>
<feature type="compositionally biased region" description="Pro residues" evidence="1">
    <location>
        <begin position="111"/>
        <end position="125"/>
    </location>
</feature>